<feature type="coiled-coil region" evidence="1">
    <location>
        <begin position="64"/>
        <end position="91"/>
    </location>
</feature>
<accession>L7RE51</accession>
<dbReference type="RefSeq" id="YP_007354844.1">
    <property type="nucleotide sequence ID" value="NC_020104.1"/>
</dbReference>
<keyword evidence="3" id="KW-1185">Reference proteome</keyword>
<name>L7RE51_9VIRU</name>
<proteinExistence type="predicted"/>
<protein>
    <submittedName>
        <fullName evidence="2">Uncharacterized protein</fullName>
    </submittedName>
</protein>
<dbReference type="EMBL" id="JX962719">
    <property type="protein sequence ID" value="AGC02408.1"/>
    <property type="molecule type" value="Genomic_DNA"/>
</dbReference>
<keyword evidence="1" id="KW-0175">Coiled coil</keyword>
<reference evidence="2 3" key="1">
    <citation type="journal article" date="2012" name="Genome Biol. Evol.">
        <title>Related Giant Viruses in Distant Locations and Different Habitats: Acanthamoeba polyphaga moumouvirus Represents a Third Lineage of the Mimiviridae That Is Close to the Megavirus Lineage.</title>
        <authorList>
            <person name="Yoosuf N."/>
            <person name="Yutin N."/>
            <person name="Colson P."/>
            <person name="Shabalina S.A."/>
            <person name="Pagnier I."/>
            <person name="Robert C."/>
            <person name="Azza S."/>
            <person name="Klose T."/>
            <person name="Wong J."/>
            <person name="Rossmann M.G."/>
            <person name="La Scola B."/>
            <person name="Raoult D."/>
            <person name="Koonin E.V."/>
        </authorList>
    </citation>
    <scope>NUCLEOTIDE SEQUENCE [LARGE SCALE GENOMIC DNA]</scope>
    <source>
        <strain evidence="2 3">M10A</strain>
    </source>
</reference>
<sequence>MDVETYFMNIINKYNDDLKEIVTRILNIYPKYNIEETKGVINLLQPQIIRSEFFNGLFPLIYQVVRDENELKILQNELKILRENRQAALSDSSQHKKFHFHYKYKTEFGDENKIIKEIVNLHYQNTWILLNRSIIFY</sequence>
<dbReference type="KEGG" id="vg:14446147"/>
<dbReference type="GeneID" id="14446147"/>
<gene>
    <name evidence="2" type="ORF">Moumou_00893</name>
</gene>
<evidence type="ECO:0000313" key="3">
    <source>
        <dbReference type="Proteomes" id="UP000201640"/>
    </source>
</evidence>
<organism evidence="2 3">
    <name type="scientific">Acanthamoeba polyphaga moumouvirus</name>
    <dbReference type="NCBI Taxonomy" id="1269028"/>
    <lineage>
        <taxon>Viruses</taxon>
        <taxon>Varidnaviria</taxon>
        <taxon>Bamfordvirae</taxon>
        <taxon>Nucleocytoviricota</taxon>
        <taxon>Megaviricetes</taxon>
        <taxon>Imitervirales</taxon>
        <taxon>Mimiviridae</taxon>
        <taxon>Megamimivirinae</taxon>
        <taxon>Moumouvirus</taxon>
    </lineage>
</organism>
<evidence type="ECO:0000313" key="2">
    <source>
        <dbReference type="EMBL" id="AGC02408.1"/>
    </source>
</evidence>
<dbReference type="Proteomes" id="UP000201640">
    <property type="component" value="Segment"/>
</dbReference>
<evidence type="ECO:0000256" key="1">
    <source>
        <dbReference type="SAM" id="Coils"/>
    </source>
</evidence>